<evidence type="ECO:0000313" key="5">
    <source>
        <dbReference type="Proteomes" id="UP001214603"/>
    </source>
</evidence>
<dbReference type="AlphaFoldDB" id="A0AAF0E2K0"/>
<gene>
    <name evidence="4" type="ORF">MOBT1_002588</name>
</gene>
<dbReference type="GO" id="GO:0005737">
    <property type="term" value="C:cytoplasm"/>
    <property type="evidence" value="ECO:0007669"/>
    <property type="project" value="TreeGrafter"/>
</dbReference>
<feature type="compositionally biased region" description="Low complexity" evidence="3">
    <location>
        <begin position="109"/>
        <end position="120"/>
    </location>
</feature>
<dbReference type="Proteomes" id="UP001214603">
    <property type="component" value="Chromosome 6"/>
</dbReference>
<keyword evidence="1" id="KW-0433">Leucine-rich repeat</keyword>
<reference evidence="4" key="1">
    <citation type="submission" date="2023-03" db="EMBL/GenBank/DDBJ databases">
        <title>Mating type loci evolution in Malassezia.</title>
        <authorList>
            <person name="Coelho M.A."/>
        </authorList>
    </citation>
    <scope>NUCLEOTIDE SEQUENCE</scope>
    <source>
        <strain evidence="4">CBS 7876</strain>
    </source>
</reference>
<dbReference type="InterPro" id="IPR050216">
    <property type="entry name" value="LRR_domain-containing"/>
</dbReference>
<feature type="compositionally biased region" description="Low complexity" evidence="3">
    <location>
        <begin position="12"/>
        <end position="29"/>
    </location>
</feature>
<dbReference type="PANTHER" id="PTHR48051:SF1">
    <property type="entry name" value="RAS SUPPRESSOR PROTEIN 1"/>
    <property type="match status" value="1"/>
</dbReference>
<dbReference type="InterPro" id="IPR001611">
    <property type="entry name" value="Leu-rich_rpt"/>
</dbReference>
<dbReference type="SMART" id="SM00369">
    <property type="entry name" value="LRR_TYP"/>
    <property type="match status" value="2"/>
</dbReference>
<dbReference type="PANTHER" id="PTHR48051">
    <property type="match status" value="1"/>
</dbReference>
<protein>
    <submittedName>
        <fullName evidence="4">Uncharacterized protein</fullName>
    </submittedName>
</protein>
<keyword evidence="2" id="KW-0677">Repeat</keyword>
<evidence type="ECO:0000256" key="1">
    <source>
        <dbReference type="ARBA" id="ARBA00022614"/>
    </source>
</evidence>
<accession>A0AAF0E2K0</accession>
<name>A0AAF0E2K0_9BASI</name>
<dbReference type="Pfam" id="PF13855">
    <property type="entry name" value="LRR_8"/>
    <property type="match status" value="1"/>
</dbReference>
<organism evidence="4 5">
    <name type="scientific">Malassezia obtusa</name>
    <dbReference type="NCBI Taxonomy" id="76774"/>
    <lineage>
        <taxon>Eukaryota</taxon>
        <taxon>Fungi</taxon>
        <taxon>Dikarya</taxon>
        <taxon>Basidiomycota</taxon>
        <taxon>Ustilaginomycotina</taxon>
        <taxon>Malasseziomycetes</taxon>
        <taxon>Malasseziales</taxon>
        <taxon>Malasseziaceae</taxon>
        <taxon>Malassezia</taxon>
    </lineage>
</organism>
<proteinExistence type="predicted"/>
<dbReference type="InterPro" id="IPR032675">
    <property type="entry name" value="LRR_dom_sf"/>
</dbReference>
<evidence type="ECO:0000313" key="4">
    <source>
        <dbReference type="EMBL" id="WFD03892.1"/>
    </source>
</evidence>
<dbReference type="SUPFAM" id="SSF52075">
    <property type="entry name" value="Outer arm dynein light chain 1"/>
    <property type="match status" value="1"/>
</dbReference>
<evidence type="ECO:0000256" key="2">
    <source>
        <dbReference type="ARBA" id="ARBA00022737"/>
    </source>
</evidence>
<dbReference type="InterPro" id="IPR003591">
    <property type="entry name" value="Leu-rich_rpt_typical-subtyp"/>
</dbReference>
<feature type="region of interest" description="Disordered" evidence="3">
    <location>
        <begin position="1"/>
        <end position="55"/>
    </location>
</feature>
<evidence type="ECO:0000256" key="3">
    <source>
        <dbReference type="SAM" id="MobiDB-lite"/>
    </source>
</evidence>
<feature type="region of interest" description="Disordered" evidence="3">
    <location>
        <begin position="94"/>
        <end position="194"/>
    </location>
</feature>
<dbReference type="Gene3D" id="3.80.10.10">
    <property type="entry name" value="Ribonuclease Inhibitor"/>
    <property type="match status" value="1"/>
</dbReference>
<dbReference type="EMBL" id="CP119939">
    <property type="protein sequence ID" value="WFD03892.1"/>
    <property type="molecule type" value="Genomic_DNA"/>
</dbReference>
<keyword evidence="5" id="KW-1185">Reference proteome</keyword>
<sequence length="563" mass="60928">MSRAYRGPPELPFTSSSPPTSAANDASSPPSSPTFARAASHASADPFSGSAKTLSLPARRALGRAATAPARRPAHAGLAELTLMPGAPEADGAEVLGQFFESDEDAFPSSDDVLSSSLESAPRLPHTREFARTESASTDPLSGVGGPRAPEDRAQRPRPSGTSPKKLTRSRTDAAPLPAWEQREAPAARTRRAVPGDGVHWPTLINRIFDEGREAPALLLGGCQLERIPPLIGDLHRYVAIAPRRAESHSRTASTRERARHLLQCYLWDNRLTRLPSALFQLRNLGVLSLRKNALTHLPPVIGELHALRELNVGGNALRYLPAEIQRLELDTFTYVPNPFLAVPADATLAHTPSRTRARGADDAPVVRALAPLARHTLPTLAEVCVRRLLSEHEGTMLLEQYETGCLRMLQYTLDVPRAARGGMWYDGAHFHRPSSPAGSDAPDAPDAPDALDVDQLLEEEEDAGENVYFNRCPNARESAPATDGARDWPVAEAAMRDAPLFTHACETRLEWVSHVAGVRVAKQGTELLVAASDARAQMQHSGCLPLLWRGCSPGCLAFLEER</sequence>